<dbReference type="InterPro" id="IPR037171">
    <property type="entry name" value="NagB/RpiA_transferase-like"/>
</dbReference>
<evidence type="ECO:0000313" key="4">
    <source>
        <dbReference type="Proteomes" id="UP000037146"/>
    </source>
</evidence>
<dbReference type="GO" id="GO:0008410">
    <property type="term" value="F:CoA-transferase activity"/>
    <property type="evidence" value="ECO:0007669"/>
    <property type="project" value="InterPro"/>
</dbReference>
<evidence type="ECO:0000313" key="3">
    <source>
        <dbReference type="EMBL" id="KMY50476.1"/>
    </source>
</evidence>
<dbReference type="RefSeq" id="WP_049681831.1">
    <property type="nucleotide sequence ID" value="NZ_LFZW01000001.1"/>
</dbReference>
<dbReference type="EMBL" id="LFZW01000001">
    <property type="protein sequence ID" value="KMY50476.1"/>
    <property type="molecule type" value="Genomic_DNA"/>
</dbReference>
<evidence type="ECO:0000256" key="2">
    <source>
        <dbReference type="ARBA" id="ARBA00022679"/>
    </source>
</evidence>
<dbReference type="Gene3D" id="3.40.1080.10">
    <property type="entry name" value="Glutaconate Coenzyme A-transferase"/>
    <property type="match status" value="1"/>
</dbReference>
<dbReference type="PATRIC" id="fig|1679170.3.peg.3195"/>
<dbReference type="NCBIfam" id="TIGR02428">
    <property type="entry name" value="pcaJ_scoB_fam"/>
    <property type="match status" value="1"/>
</dbReference>
<dbReference type="Proteomes" id="UP000037146">
    <property type="component" value="Unassembled WGS sequence"/>
</dbReference>
<dbReference type="SUPFAM" id="SSF100950">
    <property type="entry name" value="NagB/RpiA/CoA transferase-like"/>
    <property type="match status" value="1"/>
</dbReference>
<keyword evidence="4" id="KW-1185">Reference proteome</keyword>
<name>A0A0K9GV21_9BACI</name>
<dbReference type="SMART" id="SM00882">
    <property type="entry name" value="CoA_trans"/>
    <property type="match status" value="1"/>
</dbReference>
<proteinExistence type="inferred from homology"/>
<dbReference type="PANTHER" id="PTHR13707:SF57">
    <property type="entry name" value="SUCCINYL-COA:3-KETOACID COENZYME A TRANSFERASE SUBUNIT B-RELATED"/>
    <property type="match status" value="1"/>
</dbReference>
<protein>
    <submittedName>
        <fullName evidence="3">CoA-transferase</fullName>
    </submittedName>
</protein>
<comment type="caution">
    <text evidence="3">The sequence shown here is derived from an EMBL/GenBank/DDBJ whole genome shotgun (WGS) entry which is preliminary data.</text>
</comment>
<comment type="similarity">
    <text evidence="1">Belongs to the 3-oxoacid CoA-transferase subunit B family.</text>
</comment>
<dbReference type="PANTHER" id="PTHR13707">
    <property type="entry name" value="KETOACID-COENZYME A TRANSFERASE"/>
    <property type="match status" value="1"/>
</dbReference>
<keyword evidence="2 3" id="KW-0808">Transferase</keyword>
<evidence type="ECO:0000256" key="1">
    <source>
        <dbReference type="ARBA" id="ARBA00007047"/>
    </source>
</evidence>
<dbReference type="InterPro" id="IPR012791">
    <property type="entry name" value="3-oxoacid_CoA-transf_B"/>
</dbReference>
<dbReference type="AlphaFoldDB" id="A0A0K9GV21"/>
<organism evidence="3 4">
    <name type="scientific">Peribacillus loiseleuriae</name>
    <dbReference type="NCBI Taxonomy" id="1679170"/>
    <lineage>
        <taxon>Bacteria</taxon>
        <taxon>Bacillati</taxon>
        <taxon>Bacillota</taxon>
        <taxon>Bacilli</taxon>
        <taxon>Bacillales</taxon>
        <taxon>Bacillaceae</taxon>
        <taxon>Peribacillus</taxon>
    </lineage>
</organism>
<gene>
    <name evidence="3" type="ORF">AC625_14000</name>
</gene>
<sequence>MGMGAEIRKKLAKRAAQEIKEGMLVNLGIGIPSLVPDFLPGSFPVMFHAENGIIGMGPSSEPGKEDENLCNAGGYPVTLQTGGSYCDGAMAFGIIRSKRIDLTILGALQVSEKGDLANWIVPGKRIPGMGGAMDLAAKAKKVIVVMNHFDKSGTSKLVKACTLPLTAPNCVHMIITEMGVFNVTFEGLLLTDLFEPYTFADVIAKTEAEVKRAKQIRIIKER</sequence>
<dbReference type="Pfam" id="PF01144">
    <property type="entry name" value="CoA_trans"/>
    <property type="match status" value="1"/>
</dbReference>
<dbReference type="InterPro" id="IPR004165">
    <property type="entry name" value="CoA_trans_fam_I"/>
</dbReference>
<dbReference type="OrthoDB" id="9778604at2"/>
<dbReference type="STRING" id="1679170.AC625_14000"/>
<accession>A0A0K9GV21</accession>
<reference evidence="4" key="1">
    <citation type="submission" date="2015-07" db="EMBL/GenBank/DDBJ databases">
        <title>Genome sequencing project for genomic taxonomy and phylogenomics of Bacillus-like bacteria.</title>
        <authorList>
            <person name="Liu B."/>
            <person name="Wang J."/>
            <person name="Zhu Y."/>
            <person name="Liu G."/>
            <person name="Chen Q."/>
            <person name="Chen Z."/>
            <person name="Lan J."/>
            <person name="Che J."/>
            <person name="Ge C."/>
            <person name="Shi H."/>
            <person name="Pan Z."/>
            <person name="Liu X."/>
        </authorList>
    </citation>
    <scope>NUCLEOTIDE SEQUENCE [LARGE SCALE GENOMIC DNA]</scope>
    <source>
        <strain evidence="4">FJAT-27997</strain>
    </source>
</reference>